<keyword evidence="6" id="KW-1185">Reference proteome</keyword>
<dbReference type="EMBL" id="CCBP010000081">
    <property type="protein sequence ID" value="CDO70418.1"/>
    <property type="molecule type" value="Genomic_DNA"/>
</dbReference>
<dbReference type="PANTHER" id="PTHR30457:SF0">
    <property type="entry name" value="PHOSPHATASE, PUTATIVE (AFU_ORTHOLOGUE AFUA_4G01070)-RELATED"/>
    <property type="match status" value="1"/>
</dbReference>
<accession>A0A060SDF1</accession>
<dbReference type="Pfam" id="PF01975">
    <property type="entry name" value="SurE"/>
    <property type="match status" value="1"/>
</dbReference>
<gene>
    <name evidence="5" type="ORF">BN946_scf184999.g59</name>
</gene>
<keyword evidence="2" id="KW-0479">Metal-binding</keyword>
<name>A0A060SDF1_PYCCI</name>
<protein>
    <recommendedName>
        <fullName evidence="4">Survival protein SurE-like phosphatase/nucleotidase domain-containing protein</fullName>
    </recommendedName>
</protein>
<evidence type="ECO:0000256" key="3">
    <source>
        <dbReference type="ARBA" id="ARBA00022801"/>
    </source>
</evidence>
<organism evidence="5 6">
    <name type="scientific">Pycnoporus cinnabarinus</name>
    <name type="common">Cinnabar-red polypore</name>
    <name type="synonym">Trametes cinnabarina</name>
    <dbReference type="NCBI Taxonomy" id="5643"/>
    <lineage>
        <taxon>Eukaryota</taxon>
        <taxon>Fungi</taxon>
        <taxon>Dikarya</taxon>
        <taxon>Basidiomycota</taxon>
        <taxon>Agaricomycotina</taxon>
        <taxon>Agaricomycetes</taxon>
        <taxon>Polyporales</taxon>
        <taxon>Polyporaceae</taxon>
        <taxon>Trametes</taxon>
    </lineage>
</organism>
<dbReference type="SUPFAM" id="SSF64167">
    <property type="entry name" value="SurE-like"/>
    <property type="match status" value="1"/>
</dbReference>
<comment type="similarity">
    <text evidence="1">Belongs to the SurE nucleotidase family.</text>
</comment>
<dbReference type="InterPro" id="IPR030048">
    <property type="entry name" value="SurE"/>
</dbReference>
<dbReference type="STRING" id="5643.A0A060SDF1"/>
<sequence>MTESGFIARLNYVNSFPVDAVRFGIQTLSPEFFGAPPDFVVSGPNVGNNLGTVTLNSGTVGAACEAAKDGVPSTAFSASSLSQVSYTTLQSAPTSPDTLSALVYATLTTNFTTALLSSARSPVLPLGTTLNVNFGSTTFSSSGIPNGDCASASDFTWVFTRIIANASATDVETCGTIHLPDETTVVRSGCFASVSVMNATTKADVDAASQAAVLERLQPSGLLSCFNG</sequence>
<evidence type="ECO:0000313" key="5">
    <source>
        <dbReference type="EMBL" id="CDO70418.1"/>
    </source>
</evidence>
<evidence type="ECO:0000313" key="6">
    <source>
        <dbReference type="Proteomes" id="UP000029665"/>
    </source>
</evidence>
<dbReference type="HOGENOM" id="CLU_045192_0_1_1"/>
<dbReference type="GO" id="GO:0046872">
    <property type="term" value="F:metal ion binding"/>
    <property type="evidence" value="ECO:0007669"/>
    <property type="project" value="UniProtKB-KW"/>
</dbReference>
<feature type="domain" description="Survival protein SurE-like phosphatase/nucleotidase" evidence="4">
    <location>
        <begin position="12"/>
        <end position="135"/>
    </location>
</feature>
<dbReference type="GO" id="GO:0008252">
    <property type="term" value="F:nucleotidase activity"/>
    <property type="evidence" value="ECO:0007669"/>
    <property type="project" value="InterPro"/>
</dbReference>
<dbReference type="Proteomes" id="UP000029665">
    <property type="component" value="Unassembled WGS sequence"/>
</dbReference>
<dbReference type="InterPro" id="IPR002828">
    <property type="entry name" value="SurE-like_Pase/nucleotidase"/>
</dbReference>
<dbReference type="Gene3D" id="3.40.1210.10">
    <property type="entry name" value="Survival protein SurE-like phosphatase/nucleotidase"/>
    <property type="match status" value="1"/>
</dbReference>
<evidence type="ECO:0000256" key="2">
    <source>
        <dbReference type="ARBA" id="ARBA00022723"/>
    </source>
</evidence>
<proteinExistence type="inferred from homology"/>
<reference evidence="5" key="1">
    <citation type="submission" date="2014-01" db="EMBL/GenBank/DDBJ databases">
        <title>The genome of the white-rot fungus Pycnoporus cinnabarinus: a basidiomycete model with a versatile arsenal for lignocellulosic biomass breakdown.</title>
        <authorList>
            <person name="Levasseur A."/>
            <person name="Lomascolo A."/>
            <person name="Ruiz-Duenas F.J."/>
            <person name="Uzan E."/>
            <person name="Piumi F."/>
            <person name="Kues U."/>
            <person name="Ram A.F.J."/>
            <person name="Murat C."/>
            <person name="Haon M."/>
            <person name="Benoit I."/>
            <person name="Arfi Y."/>
            <person name="Chevret D."/>
            <person name="Drula E."/>
            <person name="Kwon M.J."/>
            <person name="Gouret P."/>
            <person name="Lesage-Meessen L."/>
            <person name="Lombard V."/>
            <person name="Mariette J."/>
            <person name="Noirot C."/>
            <person name="Park J."/>
            <person name="Patyshakuliyeva A."/>
            <person name="Wieneger R.A.B."/>
            <person name="Wosten H.A.B."/>
            <person name="Martin F."/>
            <person name="Coutinho P.M."/>
            <person name="de Vries R."/>
            <person name="Martinez A.T."/>
            <person name="Klopp C."/>
            <person name="Pontarotti P."/>
            <person name="Henrissat B."/>
            <person name="Record E."/>
        </authorList>
    </citation>
    <scope>NUCLEOTIDE SEQUENCE [LARGE SCALE GENOMIC DNA]</scope>
    <source>
        <strain evidence="5">BRFM137</strain>
    </source>
</reference>
<dbReference type="OrthoDB" id="4018688at2759"/>
<keyword evidence="3" id="KW-0378">Hydrolase</keyword>
<dbReference type="PANTHER" id="PTHR30457">
    <property type="entry name" value="5'-NUCLEOTIDASE SURE"/>
    <property type="match status" value="1"/>
</dbReference>
<dbReference type="AlphaFoldDB" id="A0A060SDF1"/>
<evidence type="ECO:0000259" key="4">
    <source>
        <dbReference type="Pfam" id="PF01975"/>
    </source>
</evidence>
<comment type="caution">
    <text evidence="5">The sequence shown here is derived from an EMBL/GenBank/DDBJ whole genome shotgun (WGS) entry which is preliminary data.</text>
</comment>
<dbReference type="OMA" id="ACEFNSC"/>
<evidence type="ECO:0000256" key="1">
    <source>
        <dbReference type="ARBA" id="ARBA00011062"/>
    </source>
</evidence>
<dbReference type="InterPro" id="IPR036523">
    <property type="entry name" value="SurE-like_sf"/>
</dbReference>